<proteinExistence type="predicted"/>
<dbReference type="Proteomes" id="UP000054321">
    <property type="component" value="Unassembled WGS sequence"/>
</dbReference>
<accession>A0A0C3H430</accession>
<sequence length="125" mass="13898">MRMGIDAKDDAEMMQGLSDHWFTAACKPGFKIGRIASTVALHFTLIRNANCVRVDNTMHAVMVPVIRDPTYCGMPSERFGALNSDTILHPGRHPLKRAGFLHRGVDELDIIKDVSRFEICAASED</sequence>
<protein>
    <submittedName>
        <fullName evidence="1">Uncharacterized protein</fullName>
    </submittedName>
</protein>
<dbReference type="InParanoid" id="A0A0C3H430"/>
<dbReference type="HOGENOM" id="CLU_1993264_0_0_1"/>
<name>A0A0C3H430_OIDMZ</name>
<dbReference type="AlphaFoldDB" id="A0A0C3H430"/>
<evidence type="ECO:0000313" key="2">
    <source>
        <dbReference type="Proteomes" id="UP000054321"/>
    </source>
</evidence>
<dbReference type="EMBL" id="KN832882">
    <property type="protein sequence ID" value="KIM97216.1"/>
    <property type="molecule type" value="Genomic_DNA"/>
</dbReference>
<reference evidence="1 2" key="1">
    <citation type="submission" date="2014-04" db="EMBL/GenBank/DDBJ databases">
        <authorList>
            <consortium name="DOE Joint Genome Institute"/>
            <person name="Kuo A."/>
            <person name="Martino E."/>
            <person name="Perotto S."/>
            <person name="Kohler A."/>
            <person name="Nagy L.G."/>
            <person name="Floudas D."/>
            <person name="Copeland A."/>
            <person name="Barry K.W."/>
            <person name="Cichocki N."/>
            <person name="Veneault-Fourrey C."/>
            <person name="LaButti K."/>
            <person name="Lindquist E.A."/>
            <person name="Lipzen A."/>
            <person name="Lundell T."/>
            <person name="Morin E."/>
            <person name="Murat C."/>
            <person name="Sun H."/>
            <person name="Tunlid A."/>
            <person name="Henrissat B."/>
            <person name="Grigoriev I.V."/>
            <person name="Hibbett D.S."/>
            <person name="Martin F."/>
            <person name="Nordberg H.P."/>
            <person name="Cantor M.N."/>
            <person name="Hua S.X."/>
        </authorList>
    </citation>
    <scope>NUCLEOTIDE SEQUENCE [LARGE SCALE GENOMIC DNA]</scope>
    <source>
        <strain evidence="1 2">Zn</strain>
    </source>
</reference>
<keyword evidence="2" id="KW-1185">Reference proteome</keyword>
<organism evidence="1 2">
    <name type="scientific">Oidiodendron maius (strain Zn)</name>
    <dbReference type="NCBI Taxonomy" id="913774"/>
    <lineage>
        <taxon>Eukaryota</taxon>
        <taxon>Fungi</taxon>
        <taxon>Dikarya</taxon>
        <taxon>Ascomycota</taxon>
        <taxon>Pezizomycotina</taxon>
        <taxon>Leotiomycetes</taxon>
        <taxon>Leotiomycetes incertae sedis</taxon>
        <taxon>Myxotrichaceae</taxon>
        <taxon>Oidiodendron</taxon>
    </lineage>
</organism>
<evidence type="ECO:0000313" key="1">
    <source>
        <dbReference type="EMBL" id="KIM97216.1"/>
    </source>
</evidence>
<reference evidence="2" key="2">
    <citation type="submission" date="2015-01" db="EMBL/GenBank/DDBJ databases">
        <title>Evolutionary Origins and Diversification of the Mycorrhizal Mutualists.</title>
        <authorList>
            <consortium name="DOE Joint Genome Institute"/>
            <consortium name="Mycorrhizal Genomics Consortium"/>
            <person name="Kohler A."/>
            <person name="Kuo A."/>
            <person name="Nagy L.G."/>
            <person name="Floudas D."/>
            <person name="Copeland A."/>
            <person name="Barry K.W."/>
            <person name="Cichocki N."/>
            <person name="Veneault-Fourrey C."/>
            <person name="LaButti K."/>
            <person name="Lindquist E.A."/>
            <person name="Lipzen A."/>
            <person name="Lundell T."/>
            <person name="Morin E."/>
            <person name="Murat C."/>
            <person name="Riley R."/>
            <person name="Ohm R."/>
            <person name="Sun H."/>
            <person name="Tunlid A."/>
            <person name="Henrissat B."/>
            <person name="Grigoriev I.V."/>
            <person name="Hibbett D.S."/>
            <person name="Martin F."/>
        </authorList>
    </citation>
    <scope>NUCLEOTIDE SEQUENCE [LARGE SCALE GENOMIC DNA]</scope>
    <source>
        <strain evidence="2">Zn</strain>
    </source>
</reference>
<gene>
    <name evidence="1" type="ORF">OIDMADRAFT_32242</name>
</gene>